<dbReference type="Proteomes" id="UP000019149">
    <property type="component" value="Unassembled WGS sequence"/>
</dbReference>
<dbReference type="CTD" id="36346185"/>
<evidence type="ECO:0000313" key="2">
    <source>
        <dbReference type="Proteomes" id="UP000019149"/>
    </source>
</evidence>
<accession>W6U297</accession>
<sequence>MERVIGESVDRTMEDCEHFHGHSVKASYADHPIYLLINPPAPCQFPLSLFISH</sequence>
<name>W6U297_ECHGR</name>
<dbReference type="EMBL" id="APAU02000223">
    <property type="protein sequence ID" value="EUB54671.1"/>
    <property type="molecule type" value="Genomic_DNA"/>
</dbReference>
<evidence type="ECO:0000313" key="1">
    <source>
        <dbReference type="EMBL" id="EUB54671.1"/>
    </source>
</evidence>
<protein>
    <submittedName>
        <fullName evidence="1">Uncharacterized protein</fullName>
    </submittedName>
</protein>
<dbReference type="RefSeq" id="XP_024345867.1">
    <property type="nucleotide sequence ID" value="XM_024499719.1"/>
</dbReference>
<reference evidence="1 2" key="1">
    <citation type="journal article" date="2013" name="Nat. Genet.">
        <title>The genome of the hydatid tapeworm Echinococcus granulosus.</title>
        <authorList>
            <person name="Zheng H."/>
            <person name="Zhang W."/>
            <person name="Zhang L."/>
            <person name="Zhang Z."/>
            <person name="Li J."/>
            <person name="Lu G."/>
            <person name="Zhu Y."/>
            <person name="Wang Y."/>
            <person name="Huang Y."/>
            <person name="Liu J."/>
            <person name="Kang H."/>
            <person name="Chen J."/>
            <person name="Wang L."/>
            <person name="Chen A."/>
            <person name="Yu S."/>
            <person name="Gao Z."/>
            <person name="Jin L."/>
            <person name="Gu W."/>
            <person name="Wang Z."/>
            <person name="Zhao L."/>
            <person name="Shi B."/>
            <person name="Wen H."/>
            <person name="Lin R."/>
            <person name="Jones M.K."/>
            <person name="Brejova B."/>
            <person name="Vinar T."/>
            <person name="Zhao G."/>
            <person name="McManus D.P."/>
            <person name="Chen Z."/>
            <person name="Zhou Y."/>
            <person name="Wang S."/>
        </authorList>
    </citation>
    <scope>NUCLEOTIDE SEQUENCE [LARGE SCALE GENOMIC DNA]</scope>
</reference>
<organism evidence="1 2">
    <name type="scientific">Echinococcus granulosus</name>
    <name type="common">Hydatid tapeworm</name>
    <dbReference type="NCBI Taxonomy" id="6210"/>
    <lineage>
        <taxon>Eukaryota</taxon>
        <taxon>Metazoa</taxon>
        <taxon>Spiralia</taxon>
        <taxon>Lophotrochozoa</taxon>
        <taxon>Platyhelminthes</taxon>
        <taxon>Cestoda</taxon>
        <taxon>Eucestoda</taxon>
        <taxon>Cyclophyllidea</taxon>
        <taxon>Taeniidae</taxon>
        <taxon>Echinococcus</taxon>
        <taxon>Echinococcus granulosus group</taxon>
    </lineage>
</organism>
<dbReference type="GeneID" id="36346185"/>
<dbReference type="KEGG" id="egl:EGR_10470"/>
<dbReference type="AlphaFoldDB" id="W6U297"/>
<comment type="caution">
    <text evidence="1">The sequence shown here is derived from an EMBL/GenBank/DDBJ whole genome shotgun (WGS) entry which is preliminary data.</text>
</comment>
<keyword evidence="2" id="KW-1185">Reference proteome</keyword>
<proteinExistence type="predicted"/>
<gene>
    <name evidence="1" type="ORF">EGR_10470</name>
</gene>